<dbReference type="OrthoDB" id="9790409at2"/>
<keyword evidence="1" id="KW-0472">Membrane</keyword>
<sequence length="140" mass="15581">MRSFIAAWLAGALMALGITLSGMIDPVKVVNFLNLRGHWDPTLLLVMVSAFLTYSVGYWLSRRRQRPLWHERFHLPEKHQIDRPLVLGALLFGVGWGLVGYCPGPALAALGGLQAGTLLFVATMLLGFSLAKRWPLTRRN</sequence>
<evidence type="ECO:0000256" key="1">
    <source>
        <dbReference type="SAM" id="Phobius"/>
    </source>
</evidence>
<feature type="transmembrane region" description="Helical" evidence="1">
    <location>
        <begin position="41"/>
        <end position="60"/>
    </location>
</feature>
<comment type="caution">
    <text evidence="2">The sequence shown here is derived from an EMBL/GenBank/DDBJ whole genome shotgun (WGS) entry which is preliminary data.</text>
</comment>
<dbReference type="AlphaFoldDB" id="K2L2W3"/>
<name>K2L2W3_9GAMM</name>
<dbReference type="STRING" id="740709.A10D4_06091"/>
<organism evidence="2 3">
    <name type="scientific">Idiomarina xiamenensis 10-D-4</name>
    <dbReference type="NCBI Taxonomy" id="740709"/>
    <lineage>
        <taxon>Bacteria</taxon>
        <taxon>Pseudomonadati</taxon>
        <taxon>Pseudomonadota</taxon>
        <taxon>Gammaproteobacteria</taxon>
        <taxon>Alteromonadales</taxon>
        <taxon>Idiomarinaceae</taxon>
        <taxon>Idiomarina</taxon>
    </lineage>
</organism>
<keyword evidence="1" id="KW-0812">Transmembrane</keyword>
<feature type="transmembrane region" description="Helical" evidence="1">
    <location>
        <begin position="107"/>
        <end position="131"/>
    </location>
</feature>
<dbReference type="RefSeq" id="WP_008488379.1">
    <property type="nucleotide sequence ID" value="NZ_AMRG01000006.1"/>
</dbReference>
<evidence type="ECO:0000313" key="3">
    <source>
        <dbReference type="Proteomes" id="UP000014115"/>
    </source>
</evidence>
<proteinExistence type="predicted"/>
<accession>K2L2W3</accession>
<keyword evidence="3" id="KW-1185">Reference proteome</keyword>
<reference evidence="2 3" key="1">
    <citation type="journal article" date="2012" name="J. Bacteriol.">
        <title>Genome Sequence of Idiomarina xiamenensis Type Strain 10-D-4.</title>
        <authorList>
            <person name="Lai Q."/>
            <person name="Wang L."/>
            <person name="Wang W."/>
            <person name="Shao Z."/>
        </authorList>
    </citation>
    <scope>NUCLEOTIDE SEQUENCE [LARGE SCALE GENOMIC DNA]</scope>
    <source>
        <strain evidence="2 3">10-D-4</strain>
    </source>
</reference>
<dbReference type="PATRIC" id="fig|740709.3.peg.1245"/>
<dbReference type="InterPro" id="IPR046513">
    <property type="entry name" value="DUF6691"/>
</dbReference>
<dbReference type="EMBL" id="AMRG01000006">
    <property type="protein sequence ID" value="EKE84240.1"/>
    <property type="molecule type" value="Genomic_DNA"/>
</dbReference>
<feature type="transmembrane region" description="Helical" evidence="1">
    <location>
        <begin position="81"/>
        <end position="101"/>
    </location>
</feature>
<dbReference type="eggNOG" id="COG2391">
    <property type="taxonomic scope" value="Bacteria"/>
</dbReference>
<evidence type="ECO:0008006" key="4">
    <source>
        <dbReference type="Google" id="ProtNLM"/>
    </source>
</evidence>
<keyword evidence="1" id="KW-1133">Transmembrane helix</keyword>
<evidence type="ECO:0000313" key="2">
    <source>
        <dbReference type="EMBL" id="EKE84240.1"/>
    </source>
</evidence>
<gene>
    <name evidence="2" type="ORF">A10D4_06091</name>
</gene>
<protein>
    <recommendedName>
        <fullName evidence="4">YeeE/YedE family protein</fullName>
    </recommendedName>
</protein>
<dbReference type="Pfam" id="PF20398">
    <property type="entry name" value="DUF6691"/>
    <property type="match status" value="1"/>
</dbReference>
<dbReference type="Proteomes" id="UP000014115">
    <property type="component" value="Unassembled WGS sequence"/>
</dbReference>